<organism evidence="3 4">
    <name type="scientific">Paludibaculum fermentans</name>
    <dbReference type="NCBI Taxonomy" id="1473598"/>
    <lineage>
        <taxon>Bacteria</taxon>
        <taxon>Pseudomonadati</taxon>
        <taxon>Acidobacteriota</taxon>
        <taxon>Terriglobia</taxon>
        <taxon>Bryobacterales</taxon>
        <taxon>Bryobacteraceae</taxon>
        <taxon>Paludibaculum</taxon>
    </lineage>
</organism>
<feature type="chain" id="PRO_5032507794" description="Lipoprotein" evidence="2">
    <location>
        <begin position="18"/>
        <end position="392"/>
    </location>
</feature>
<accession>A0A7S7SJI5</accession>
<dbReference type="RefSeq" id="WP_194448407.1">
    <property type="nucleotide sequence ID" value="NZ_CP063849.1"/>
</dbReference>
<name>A0A7S7SJI5_PALFE</name>
<keyword evidence="4" id="KW-1185">Reference proteome</keyword>
<dbReference type="EMBL" id="CP063849">
    <property type="protein sequence ID" value="QOY86738.1"/>
    <property type="molecule type" value="Genomic_DNA"/>
</dbReference>
<evidence type="ECO:0000313" key="3">
    <source>
        <dbReference type="EMBL" id="QOY86738.1"/>
    </source>
</evidence>
<dbReference type="KEGG" id="pfer:IRI77_28720"/>
<protein>
    <recommendedName>
        <fullName evidence="5">Lipoprotein</fullName>
    </recommendedName>
</protein>
<dbReference type="AlphaFoldDB" id="A0A7S7SJI5"/>
<proteinExistence type="predicted"/>
<keyword evidence="2" id="KW-0732">Signal</keyword>
<dbReference type="Proteomes" id="UP000593892">
    <property type="component" value="Chromosome"/>
</dbReference>
<sequence>MNRNGLLLCLISSLALAACHASEGPATSTTKSAPEKTAVEPAKPANREADDAARFLAGMPGREGSAYKALESQKAWIDHARQMDEAWAGFEKRRKAGMTKFQQAELVGAPVDGSPIWYPFSGGDALTMLVFFPGHTTYSMAALEPPGRIPTAAQFEKLDLGKELPQIASTLSSLLGKSFFVTREMDRQLRGQVTDGVAEPMLILLARLGYQINGYQYVQLDENGKLVPRGVDTQRAAFGRNRGLSLDIERAGEKPATLVYISLNLDDAHMKDNPAFKTYVAGLGKSCTLLKSTSYMMHSDGFKLIRQMVLDDSALIIQDDSGVPWKYFTPEHWQVQLYGDYVSPFGADFQFRTQKDLRAAYEAQRKDVKPMAFRMGYGAGKIESNLQVARRK</sequence>
<evidence type="ECO:0000313" key="4">
    <source>
        <dbReference type="Proteomes" id="UP000593892"/>
    </source>
</evidence>
<evidence type="ECO:0008006" key="5">
    <source>
        <dbReference type="Google" id="ProtNLM"/>
    </source>
</evidence>
<feature type="region of interest" description="Disordered" evidence="1">
    <location>
        <begin position="23"/>
        <end position="49"/>
    </location>
</feature>
<dbReference type="PROSITE" id="PS51257">
    <property type="entry name" value="PROKAR_LIPOPROTEIN"/>
    <property type="match status" value="1"/>
</dbReference>
<gene>
    <name evidence="3" type="ORF">IRI77_28720</name>
</gene>
<reference evidence="3 4" key="1">
    <citation type="submission" date="2020-10" db="EMBL/GenBank/DDBJ databases">
        <title>Complete genome sequence of Paludibaculum fermentans P105T, a facultatively anaerobic acidobacterium capable of dissimilatory Fe(III) reduction.</title>
        <authorList>
            <person name="Dedysh S.N."/>
            <person name="Beletsky A.V."/>
            <person name="Kulichevskaya I.S."/>
            <person name="Mardanov A.V."/>
            <person name="Ravin N.V."/>
        </authorList>
    </citation>
    <scope>NUCLEOTIDE SEQUENCE [LARGE SCALE GENOMIC DNA]</scope>
    <source>
        <strain evidence="3 4">P105</strain>
    </source>
</reference>
<evidence type="ECO:0000256" key="1">
    <source>
        <dbReference type="SAM" id="MobiDB-lite"/>
    </source>
</evidence>
<feature type="signal peptide" evidence="2">
    <location>
        <begin position="1"/>
        <end position="17"/>
    </location>
</feature>
<evidence type="ECO:0000256" key="2">
    <source>
        <dbReference type="SAM" id="SignalP"/>
    </source>
</evidence>